<name>A0A163L880_9BACL</name>
<evidence type="ECO:0000256" key="1">
    <source>
        <dbReference type="ARBA" id="ARBA00022723"/>
    </source>
</evidence>
<dbReference type="Gene3D" id="2.60.120.10">
    <property type="entry name" value="Jelly Rolls"/>
    <property type="match status" value="1"/>
</dbReference>
<accession>A0A163L880</accession>
<protein>
    <submittedName>
        <fullName evidence="3">Mannose-6-phosphate isomerase</fullName>
    </submittedName>
</protein>
<dbReference type="InterPro" id="IPR051804">
    <property type="entry name" value="Carb_Metab_Reg_Kinase/Isom"/>
</dbReference>
<dbReference type="RefSeq" id="WP_063479052.1">
    <property type="nucleotide sequence ID" value="NZ_CP147845.1"/>
</dbReference>
<dbReference type="Proteomes" id="UP000076796">
    <property type="component" value="Unassembled WGS sequence"/>
</dbReference>
<evidence type="ECO:0000256" key="2">
    <source>
        <dbReference type="ARBA" id="ARBA00022833"/>
    </source>
</evidence>
<sequence length="626" mass="71479">MTSATAFQSHPINHLDFRKEPLFMKYGTDAWCSLILSAYNMKSQQEIPGKPGIFVTLDGTHGAHFDQLLVKLQQICDQEGIPFLSDSTSYYVKSEAQLRAEMAPYLTDNRAFGYKAADVRPSQYFQHNARESLKKSALEFETKNGIYVVYGPGASMLADRDPDLRFYADYSRENQQRRHAQHMGSFGLGMSHDKVETYKNCLFLEWPVWETYRRDWLAYYAQQEDKKAFYMDLNHPDEPVWLPVAAFKEVLHKAGRQPFRVKPFFAPGIWGGQYLKELCGLPEEWSNCAWSFEPIAPENTLLLRVQDVTLEIPFTLLMEASPHDILGQRNVELFGDYFPIRFDYLDTMQGGQLSLQVHPLQEYAESQFNEHMTQQESYYIMRNTPGAKVYLGLKEGITGGQLLEAVEDAHLHEQPLELSSYVNEYDSQTGDLYLIPPGTVHCSGKDNLVLEISSTTWWFTFKIYDYLRLDGDGRPRPMNPDHARRNINDAMNTSAVENGLIARPTLISTQGQNSLELLGQRDDLLFQVSRLSLHDTWNADTHGEFIMYNLVEGEHVRLVPAADEGAAVEWGYGESYIVPACVGEYRLENLSSSPCTLIAAQVNPEWSHPLLPPSRTFGEENFHALR</sequence>
<evidence type="ECO:0000313" key="3">
    <source>
        <dbReference type="EMBL" id="KZS47892.1"/>
    </source>
</evidence>
<dbReference type="InterPro" id="IPR014710">
    <property type="entry name" value="RmlC-like_jellyroll"/>
</dbReference>
<evidence type="ECO:0000313" key="4">
    <source>
        <dbReference type="Proteomes" id="UP000076796"/>
    </source>
</evidence>
<keyword evidence="4" id="KW-1185">Reference proteome</keyword>
<proteinExistence type="predicted"/>
<dbReference type="SUPFAM" id="SSF51182">
    <property type="entry name" value="RmlC-like cupins"/>
    <property type="match status" value="1"/>
</dbReference>
<dbReference type="OrthoDB" id="9808275at2"/>
<organism evidence="3 4">
    <name type="scientific">Paenibacillus glucanolyticus</name>
    <dbReference type="NCBI Taxonomy" id="59843"/>
    <lineage>
        <taxon>Bacteria</taxon>
        <taxon>Bacillati</taxon>
        <taxon>Bacillota</taxon>
        <taxon>Bacilli</taxon>
        <taxon>Bacillales</taxon>
        <taxon>Paenibacillaceae</taxon>
        <taxon>Paenibacillus</taxon>
    </lineage>
</organism>
<dbReference type="EMBL" id="LWMH01000001">
    <property type="protein sequence ID" value="KZS47892.1"/>
    <property type="molecule type" value="Genomic_DNA"/>
</dbReference>
<comment type="caution">
    <text evidence="3">The sequence shown here is derived from an EMBL/GenBank/DDBJ whole genome shotgun (WGS) entry which is preliminary data.</text>
</comment>
<dbReference type="PANTHER" id="PTHR42742">
    <property type="entry name" value="TRANSCRIPTIONAL REPRESSOR MPRA"/>
    <property type="match status" value="1"/>
</dbReference>
<dbReference type="STRING" id="59843.A3958_18590"/>
<dbReference type="PANTHER" id="PTHR42742:SF3">
    <property type="entry name" value="FRUCTOKINASE"/>
    <property type="match status" value="1"/>
</dbReference>
<keyword evidence="2" id="KW-0862">Zinc</keyword>
<keyword evidence="1" id="KW-0479">Metal-binding</keyword>
<reference evidence="3" key="1">
    <citation type="journal article" date="2016" name="Genome Announc.">
        <title>Draft genomes of two strains of Paenibacillus glucanolyticus with capability to degrade lignocellulose.</title>
        <authorList>
            <person name="Mathews S.L."/>
            <person name="Pawlak J."/>
            <person name="Grunden A.M."/>
        </authorList>
    </citation>
    <scope>NUCLEOTIDE SEQUENCE [LARGE SCALE GENOMIC DNA]</scope>
    <source>
        <strain evidence="3">SLM1</strain>
    </source>
</reference>
<gene>
    <name evidence="3" type="ORF">AWU65_19195</name>
</gene>
<dbReference type="GO" id="GO:0046872">
    <property type="term" value="F:metal ion binding"/>
    <property type="evidence" value="ECO:0007669"/>
    <property type="project" value="UniProtKB-KW"/>
</dbReference>
<dbReference type="InterPro" id="IPR011051">
    <property type="entry name" value="RmlC_Cupin_sf"/>
</dbReference>
<dbReference type="CDD" id="cd07010">
    <property type="entry name" value="cupin_PMI_type_I_N_bac"/>
    <property type="match status" value="1"/>
</dbReference>
<dbReference type="AlphaFoldDB" id="A0A163L880"/>
<dbReference type="GeneID" id="97556620"/>
<keyword evidence="3" id="KW-0413">Isomerase</keyword>
<dbReference type="GO" id="GO:0016853">
    <property type="term" value="F:isomerase activity"/>
    <property type="evidence" value="ECO:0007669"/>
    <property type="project" value="UniProtKB-KW"/>
</dbReference>